<keyword evidence="2" id="KW-1185">Reference proteome</keyword>
<gene>
    <name evidence="1" type="ORF">OEV98_05875</name>
</gene>
<name>A0AAE3LMS5_9BACI</name>
<accession>A0AAE3LMS5</accession>
<evidence type="ECO:0000313" key="1">
    <source>
        <dbReference type="EMBL" id="MCU9613077.1"/>
    </source>
</evidence>
<protein>
    <submittedName>
        <fullName evidence="1">Uncharacterized protein</fullName>
    </submittedName>
</protein>
<sequence>MMNDQNLTEREMKIIEVLFLNLCAQTSARITNKGMALTPLEKVEEATIFHYQFAWQSAIERAQYEEIVEGIKRQIGNALKMCGLPEANIHFTENAYLNQ</sequence>
<dbReference type="AlphaFoldDB" id="A0AAE3LMS5"/>
<proteinExistence type="predicted"/>
<evidence type="ECO:0000313" key="2">
    <source>
        <dbReference type="Proteomes" id="UP001209318"/>
    </source>
</evidence>
<dbReference type="Proteomes" id="UP001209318">
    <property type="component" value="Unassembled WGS sequence"/>
</dbReference>
<dbReference type="RefSeq" id="WP_263072286.1">
    <property type="nucleotide sequence ID" value="NZ_JAOUSF010000002.1"/>
</dbReference>
<comment type="caution">
    <text evidence="1">The sequence shown here is derived from an EMBL/GenBank/DDBJ whole genome shotgun (WGS) entry which is preliminary data.</text>
</comment>
<organism evidence="1 2">
    <name type="scientific">Perspicuibacillus lycopersici</name>
    <dbReference type="NCBI Taxonomy" id="1325689"/>
    <lineage>
        <taxon>Bacteria</taxon>
        <taxon>Bacillati</taxon>
        <taxon>Bacillota</taxon>
        <taxon>Bacilli</taxon>
        <taxon>Bacillales</taxon>
        <taxon>Bacillaceae</taxon>
        <taxon>Perspicuibacillus</taxon>
    </lineage>
</organism>
<reference evidence="1" key="1">
    <citation type="submission" date="2022-10" db="EMBL/GenBank/DDBJ databases">
        <title>Description of Fervidibacillus gen. nov. in the family Fervidibacillaceae fam. nov. with two species, Fervidibacillus albus sp. nov., and Fervidibacillus halotolerans sp. nov., isolated from tidal flat sediments.</title>
        <authorList>
            <person name="Kwon K.K."/>
            <person name="Yang S.-H."/>
        </authorList>
    </citation>
    <scope>NUCLEOTIDE SEQUENCE</scope>
    <source>
        <strain evidence="1">JCM 19140</strain>
    </source>
</reference>
<dbReference type="EMBL" id="JAOUSF010000002">
    <property type="protein sequence ID" value="MCU9613077.1"/>
    <property type="molecule type" value="Genomic_DNA"/>
</dbReference>